<comment type="subcellular location">
    <subcellularLocation>
        <location evidence="1">Nucleus</location>
    </subcellularLocation>
</comment>
<dbReference type="InterPro" id="IPR003441">
    <property type="entry name" value="NAC-dom"/>
</dbReference>
<dbReference type="GO" id="GO:0006355">
    <property type="term" value="P:regulation of DNA-templated transcription"/>
    <property type="evidence" value="ECO:0007669"/>
    <property type="project" value="InterPro"/>
</dbReference>
<dbReference type="GO" id="GO:0003677">
    <property type="term" value="F:DNA binding"/>
    <property type="evidence" value="ECO:0007669"/>
    <property type="project" value="UniProtKB-KW"/>
</dbReference>
<dbReference type="InterPro" id="IPR036093">
    <property type="entry name" value="NAC_dom_sf"/>
</dbReference>
<reference evidence="8" key="2">
    <citation type="journal article" date="2023" name="Plants (Basel)">
        <title>Annotation of the Turnera subulata (Passifloraceae) Draft Genome Reveals the S-Locus Evolved after the Divergence of Turneroideae from Passifloroideae in a Stepwise Manner.</title>
        <authorList>
            <person name="Henning P.M."/>
            <person name="Roalson E.H."/>
            <person name="Mir W."/>
            <person name="McCubbin A.G."/>
            <person name="Shore J.S."/>
        </authorList>
    </citation>
    <scope>NUCLEOTIDE SEQUENCE</scope>
    <source>
        <strain evidence="8">F60SS</strain>
    </source>
</reference>
<proteinExistence type="predicted"/>
<dbReference type="GO" id="GO:0005634">
    <property type="term" value="C:nucleus"/>
    <property type="evidence" value="ECO:0007669"/>
    <property type="project" value="UniProtKB-SubCell"/>
</dbReference>
<keyword evidence="3" id="KW-0238">DNA-binding</keyword>
<feature type="domain" description="NAC" evidence="7">
    <location>
        <begin position="104"/>
        <end position="248"/>
    </location>
</feature>
<dbReference type="Pfam" id="PF02365">
    <property type="entry name" value="NAM"/>
    <property type="match status" value="1"/>
</dbReference>
<keyword evidence="5" id="KW-0539">Nucleus</keyword>
<keyword evidence="2" id="KW-0805">Transcription regulation</keyword>
<dbReference type="SUPFAM" id="SSF101941">
    <property type="entry name" value="NAC domain"/>
    <property type="match status" value="1"/>
</dbReference>
<evidence type="ECO:0000256" key="1">
    <source>
        <dbReference type="ARBA" id="ARBA00004123"/>
    </source>
</evidence>
<accession>A0A9Q0FHT7</accession>
<dbReference type="AlphaFoldDB" id="A0A9Q0FHT7"/>
<evidence type="ECO:0000256" key="5">
    <source>
        <dbReference type="ARBA" id="ARBA00023242"/>
    </source>
</evidence>
<dbReference type="PROSITE" id="PS51005">
    <property type="entry name" value="NAC"/>
    <property type="match status" value="1"/>
</dbReference>
<dbReference type="Proteomes" id="UP001141552">
    <property type="component" value="Unassembled WGS sequence"/>
</dbReference>
<organism evidence="8 9">
    <name type="scientific">Turnera subulata</name>
    <dbReference type="NCBI Taxonomy" id="218843"/>
    <lineage>
        <taxon>Eukaryota</taxon>
        <taxon>Viridiplantae</taxon>
        <taxon>Streptophyta</taxon>
        <taxon>Embryophyta</taxon>
        <taxon>Tracheophyta</taxon>
        <taxon>Spermatophyta</taxon>
        <taxon>Magnoliopsida</taxon>
        <taxon>eudicotyledons</taxon>
        <taxon>Gunneridae</taxon>
        <taxon>Pentapetalae</taxon>
        <taxon>rosids</taxon>
        <taxon>fabids</taxon>
        <taxon>Malpighiales</taxon>
        <taxon>Passifloraceae</taxon>
        <taxon>Turnera</taxon>
    </lineage>
</organism>
<evidence type="ECO:0000256" key="6">
    <source>
        <dbReference type="SAM" id="MobiDB-lite"/>
    </source>
</evidence>
<dbReference type="Gene3D" id="2.170.150.80">
    <property type="entry name" value="NAC domain"/>
    <property type="match status" value="1"/>
</dbReference>
<evidence type="ECO:0000313" key="9">
    <source>
        <dbReference type="Proteomes" id="UP001141552"/>
    </source>
</evidence>
<feature type="region of interest" description="Disordered" evidence="6">
    <location>
        <begin position="251"/>
        <end position="322"/>
    </location>
</feature>
<evidence type="ECO:0000256" key="4">
    <source>
        <dbReference type="ARBA" id="ARBA00023163"/>
    </source>
</evidence>
<evidence type="ECO:0000256" key="2">
    <source>
        <dbReference type="ARBA" id="ARBA00023015"/>
    </source>
</evidence>
<name>A0A9Q0FHT7_9ROSI</name>
<evidence type="ECO:0000256" key="3">
    <source>
        <dbReference type="ARBA" id="ARBA00023125"/>
    </source>
</evidence>
<dbReference type="EMBL" id="JAKUCV010005302">
    <property type="protein sequence ID" value="KAJ4831713.1"/>
    <property type="molecule type" value="Genomic_DNA"/>
</dbReference>
<comment type="caution">
    <text evidence="8">The sequence shown here is derived from an EMBL/GenBank/DDBJ whole genome shotgun (WGS) entry which is preliminary data.</text>
</comment>
<feature type="compositionally biased region" description="Basic and acidic residues" evidence="6">
    <location>
        <begin position="265"/>
        <end position="275"/>
    </location>
</feature>
<reference evidence="8" key="1">
    <citation type="submission" date="2022-02" db="EMBL/GenBank/DDBJ databases">
        <authorList>
            <person name="Henning P.M."/>
            <person name="McCubbin A.G."/>
            <person name="Shore J.S."/>
        </authorList>
    </citation>
    <scope>NUCLEOTIDE SEQUENCE</scope>
    <source>
        <strain evidence="8">F60SS</strain>
        <tissue evidence="8">Leaves</tissue>
    </source>
</reference>
<feature type="compositionally biased region" description="Basic and acidic residues" evidence="6">
    <location>
        <begin position="494"/>
        <end position="503"/>
    </location>
</feature>
<keyword evidence="9" id="KW-1185">Reference proteome</keyword>
<evidence type="ECO:0000259" key="7">
    <source>
        <dbReference type="PROSITE" id="PS51005"/>
    </source>
</evidence>
<evidence type="ECO:0000313" key="8">
    <source>
        <dbReference type="EMBL" id="KAJ4831713.1"/>
    </source>
</evidence>
<protein>
    <recommendedName>
        <fullName evidence="7">NAC domain-containing protein</fullName>
    </recommendedName>
</protein>
<feature type="region of interest" description="Disordered" evidence="6">
    <location>
        <begin position="14"/>
        <end position="53"/>
    </location>
</feature>
<dbReference type="OrthoDB" id="774757at2759"/>
<dbReference type="PANTHER" id="PTHR31989">
    <property type="entry name" value="NAC DOMAIN-CONTAINING PROTEIN 82-RELATED"/>
    <property type="match status" value="1"/>
</dbReference>
<keyword evidence="4" id="KW-0804">Transcription</keyword>
<sequence>MQLQFQAFDHASSCNPPLSLHPRRQSQRPYQLGGGGLRRGADSNDDEAGAADNDKADGDEVVFYAYRACVGSRLDFGWWKSCVGLGFMFYLARRRLVTMSEIDVPVGYIFMPSDEQLVGHYLYRKITGRLSMLDQLIVKECDLYGEEEPWEIWEKFGGGEGDLFLFTKLKRKSSAGSNFIRKVGPDGGTWHGETRGVDIQVPGMMGSAKRLSYRNPNSPQNGRWLMKQYSLTIDHPDGDYVLCRIRRKTDEVPSTGHGTSKRKKGCGDKIVEKMSSKKRRVEQVSSAESIAVKPANSAIDEEYSRGSEETESESNGEAHVKAVGAKAPVLSKTVTVQVIPPEMQEITSRPNDADTTLGPKVSLRKKQSEMQEIALRRSDAEAMPGFKVSHRENPLELQEVTSMSDAEAILAPKLSQDIVPYRVTVSPSRWLTTEDVVPYRREKVAQRIPLEIQEITSRSNDEEAILAAKILQDIVPRQVRVSSSTSTVSSKKGAVPDRHEKVVQENPSEMQEITSGNNEEAILAAKVLHDGVPHRVRVSPSTSIISTEKDVVPADTHRKVKTDAKASCTTPGFDIKPVDTHFDVSSESSIIEFCIDLQNSIAKNKGHKC</sequence>
<gene>
    <name evidence="8" type="ORF">Tsubulata_019106</name>
</gene>
<feature type="region of interest" description="Disordered" evidence="6">
    <location>
        <begin position="485"/>
        <end position="513"/>
    </location>
</feature>